<keyword evidence="4 11" id="KW-0732">Signal</keyword>
<keyword evidence="3 8" id="KW-0645">Protease</keyword>
<dbReference type="OrthoDB" id="3229693at2759"/>
<dbReference type="InterPro" id="IPR023827">
    <property type="entry name" value="Peptidase_S8_Asp-AS"/>
</dbReference>
<dbReference type="InterPro" id="IPR046450">
    <property type="entry name" value="PA_dom_sf"/>
</dbReference>
<gene>
    <name evidence="15" type="ORF">MELLADRAFT_86078</name>
</gene>
<evidence type="ECO:0000256" key="10">
    <source>
        <dbReference type="SAM" id="MobiDB-lite"/>
    </source>
</evidence>
<evidence type="ECO:0000256" key="5">
    <source>
        <dbReference type="ARBA" id="ARBA00022801"/>
    </source>
</evidence>
<evidence type="ECO:0000256" key="11">
    <source>
        <dbReference type="SAM" id="SignalP"/>
    </source>
</evidence>
<dbReference type="Pfam" id="PF02225">
    <property type="entry name" value="PA"/>
    <property type="match status" value="1"/>
</dbReference>
<dbReference type="InterPro" id="IPR022398">
    <property type="entry name" value="Peptidase_S8_His-AS"/>
</dbReference>
<evidence type="ECO:0000313" key="16">
    <source>
        <dbReference type="Proteomes" id="UP000001072"/>
    </source>
</evidence>
<keyword evidence="5 8" id="KW-0378">Hydrolase</keyword>
<keyword evidence="16" id="KW-1185">Reference proteome</keyword>
<feature type="active site" description="Charge relay system" evidence="7 8">
    <location>
        <position position="525"/>
    </location>
</feature>
<evidence type="ECO:0000256" key="9">
    <source>
        <dbReference type="RuleBase" id="RU003355"/>
    </source>
</evidence>
<dbReference type="Proteomes" id="UP000001072">
    <property type="component" value="Unassembled WGS sequence"/>
</dbReference>
<dbReference type="GO" id="GO:0004252">
    <property type="term" value="F:serine-type endopeptidase activity"/>
    <property type="evidence" value="ECO:0007669"/>
    <property type="project" value="UniProtKB-UniRule"/>
</dbReference>
<accession>F4RKP7</accession>
<evidence type="ECO:0000259" key="13">
    <source>
        <dbReference type="Pfam" id="PF02225"/>
    </source>
</evidence>
<evidence type="ECO:0000256" key="3">
    <source>
        <dbReference type="ARBA" id="ARBA00022670"/>
    </source>
</evidence>
<dbReference type="VEuPathDB" id="FungiDB:MELLADRAFT_86078"/>
<dbReference type="InterPro" id="IPR036852">
    <property type="entry name" value="Peptidase_S8/S53_dom_sf"/>
</dbReference>
<organism evidence="16">
    <name type="scientific">Melampsora larici-populina (strain 98AG31 / pathotype 3-4-7)</name>
    <name type="common">Poplar leaf rust fungus</name>
    <dbReference type="NCBI Taxonomy" id="747676"/>
    <lineage>
        <taxon>Eukaryota</taxon>
        <taxon>Fungi</taxon>
        <taxon>Dikarya</taxon>
        <taxon>Basidiomycota</taxon>
        <taxon>Pucciniomycotina</taxon>
        <taxon>Pucciniomycetes</taxon>
        <taxon>Pucciniales</taxon>
        <taxon>Melampsoraceae</taxon>
        <taxon>Melampsora</taxon>
    </lineage>
</organism>
<dbReference type="InParanoid" id="F4RKP7"/>
<comment type="similarity">
    <text evidence="1 8 9">Belongs to the peptidase S8 family.</text>
</comment>
<dbReference type="InterPro" id="IPR015500">
    <property type="entry name" value="Peptidase_S8_subtilisin-rel"/>
</dbReference>
<protein>
    <submittedName>
        <fullName evidence="15">Subtilisin protease</fullName>
    </submittedName>
</protein>
<dbReference type="PANTHER" id="PTHR43399">
    <property type="entry name" value="SUBTILISIN-RELATED"/>
    <property type="match status" value="1"/>
</dbReference>
<dbReference type="PROSITE" id="PS51892">
    <property type="entry name" value="SUBTILASE"/>
    <property type="match status" value="1"/>
</dbReference>
<evidence type="ECO:0000259" key="14">
    <source>
        <dbReference type="Pfam" id="PF06280"/>
    </source>
</evidence>
<name>F4RKP7_MELLP</name>
<dbReference type="HOGENOM" id="CLU_003559_1_2_1"/>
<evidence type="ECO:0000256" key="2">
    <source>
        <dbReference type="ARBA" id="ARBA00022525"/>
    </source>
</evidence>
<feature type="domain" description="Peptidase S8/S53" evidence="12">
    <location>
        <begin position="152"/>
        <end position="562"/>
    </location>
</feature>
<dbReference type="InterPro" id="IPR003137">
    <property type="entry name" value="PA_domain"/>
</dbReference>
<keyword evidence="2" id="KW-0964">Secreted</keyword>
<dbReference type="GO" id="GO:0006508">
    <property type="term" value="P:proteolysis"/>
    <property type="evidence" value="ECO:0007669"/>
    <property type="project" value="UniProtKB-KW"/>
</dbReference>
<dbReference type="SUPFAM" id="SSF52743">
    <property type="entry name" value="Subtilisin-like"/>
    <property type="match status" value="1"/>
</dbReference>
<dbReference type="SUPFAM" id="SSF52025">
    <property type="entry name" value="PA domain"/>
    <property type="match status" value="1"/>
</dbReference>
<dbReference type="InterPro" id="IPR010435">
    <property type="entry name" value="C5a/SBT2-like_Fn3"/>
</dbReference>
<dbReference type="PANTHER" id="PTHR43399:SF4">
    <property type="entry name" value="CELL WALL-ASSOCIATED PROTEASE"/>
    <property type="match status" value="1"/>
</dbReference>
<evidence type="ECO:0000256" key="7">
    <source>
        <dbReference type="PIRSR" id="PIRSR615500-1"/>
    </source>
</evidence>
<feature type="domain" description="PA" evidence="13">
    <location>
        <begin position="375"/>
        <end position="426"/>
    </location>
</feature>
<dbReference type="InterPro" id="IPR034187">
    <property type="entry name" value="Peptidases_S8_5"/>
</dbReference>
<proteinExistence type="inferred from homology"/>
<dbReference type="PROSITE" id="PS00137">
    <property type="entry name" value="SUBTILASE_HIS"/>
    <property type="match status" value="1"/>
</dbReference>
<dbReference type="Gene3D" id="3.50.30.30">
    <property type="match status" value="1"/>
</dbReference>
<dbReference type="InterPro" id="IPR051048">
    <property type="entry name" value="Peptidase_S8/S53_subtilisin"/>
</dbReference>
<keyword evidence="6 8" id="KW-0720">Serine protease</keyword>
<dbReference type="PROSITE" id="PS00138">
    <property type="entry name" value="SUBTILASE_SER"/>
    <property type="match status" value="1"/>
</dbReference>
<dbReference type="EMBL" id="GL883105">
    <property type="protein sequence ID" value="EGG07127.1"/>
    <property type="molecule type" value="Genomic_DNA"/>
</dbReference>
<dbReference type="PRINTS" id="PR00723">
    <property type="entry name" value="SUBTILISIN"/>
</dbReference>
<dbReference type="eggNOG" id="KOG4266">
    <property type="taxonomic scope" value="Eukaryota"/>
</dbReference>
<dbReference type="PROSITE" id="PS51257">
    <property type="entry name" value="PROKAR_LIPOPROTEIN"/>
    <property type="match status" value="1"/>
</dbReference>
<dbReference type="Pfam" id="PF00082">
    <property type="entry name" value="Peptidase_S8"/>
    <property type="match status" value="1"/>
</dbReference>
<evidence type="ECO:0000313" key="15">
    <source>
        <dbReference type="EMBL" id="EGG07127.1"/>
    </source>
</evidence>
<feature type="region of interest" description="Disordered" evidence="10">
    <location>
        <begin position="789"/>
        <end position="826"/>
    </location>
</feature>
<dbReference type="GeneID" id="18934073"/>
<feature type="domain" description="C5a peptidase/Subtilisin-like protease SBT2-like Fn3-like" evidence="14">
    <location>
        <begin position="600"/>
        <end position="681"/>
    </location>
</feature>
<evidence type="ECO:0000256" key="6">
    <source>
        <dbReference type="ARBA" id="ARBA00022825"/>
    </source>
</evidence>
<feature type="active site" description="Charge relay system" evidence="7 8">
    <location>
        <position position="161"/>
    </location>
</feature>
<feature type="compositionally biased region" description="Polar residues" evidence="10">
    <location>
        <begin position="805"/>
        <end position="823"/>
    </location>
</feature>
<sequence length="912" mass="99112">MRLFRGNGSSWLLFLATAGSVACSAQEYDAEDDVEMSSQRFIVTLDPQITPSLADFKKHLEEQGIDYKIFQDYTTIAPDVYYGASVILGHSEDVAKMGRSNHVQKMSPVTKVRSMAPVTERILTSPAGLKSNNYPPHLKTNITELHKMGFYGQGIKIAIIDSGVDCAHEALGGGFGEGYKISFGRDLVGDDYDGNNEIEPNDTPCTPCGYHGTHVSGIIGAQDVGYGFTGVAPNATLGMYRIFSCKAELGTNNDLVMSALLHAHKDGADIISASIGGSGGWGYGEAVLDVVNNLVTKKNATIFLAAGNEGEEGLFSGSSPAGAANSIAVGSVDSELTASQLITSTGREINYFTAQPYNDTLVFPVYRTANSSEAKDDACEQLPDSTPDLGKYIVLIRRGTCFFVDKVKNAKAKGAKQIMFYMNSTSNIQLEDRVTGVRIFTVNHTDGDYIYKESEKDSEEFRIKFPPVGLFYLPTPDTGFMSNFSQYGPNFDSLSPEPAVSGVGGNVFSTFPVRNGSYAVLSGTSMATPQMAGIAALIMQVNGKGFRGNLLRNRLASTARVLLQNHNSSIVETVVHQGGGLVNAYCAVFAKAILSTSALALNDSRHFNGSQKFEVTNTGNESIQYTLEHLAAGSAYTFTEESPYGPLNHPMPLKLNKEVATVQISPSTLTVGPGETATVQGTDRLMREYIAEKRPTLDQIIRLVIYQGFAPNDPKTNETYRLPQIGYKFLNQTLNSTNEKGEFLWDRSDKNTSLIRYRTNFGTPHLRMLLVAAEENDVQNVTKMTFNEGASPQLNISEVDEGDSPTATEEGSTTETKNSTSGISRFPRRTSDGLLLLGEIPDSESLYSPRSGSKLVWMQKWNGTLSTVTNSTLEEVPDGRYKVLIQALRVFGNRDDPLDCENWLSPVIVIKS</sequence>
<feature type="active site" description="Charge relay system" evidence="7 8">
    <location>
        <position position="211"/>
    </location>
</feature>
<dbReference type="Pfam" id="PF06280">
    <property type="entry name" value="fn3_5"/>
    <property type="match status" value="1"/>
</dbReference>
<dbReference type="PROSITE" id="PS00136">
    <property type="entry name" value="SUBTILASE_ASP"/>
    <property type="match status" value="1"/>
</dbReference>
<dbReference type="InterPro" id="IPR000209">
    <property type="entry name" value="Peptidase_S8/S53_dom"/>
</dbReference>
<reference evidence="16" key="1">
    <citation type="journal article" date="2011" name="Proc. Natl. Acad. Sci. U.S.A.">
        <title>Obligate biotrophy features unraveled by the genomic analysis of rust fungi.</title>
        <authorList>
            <person name="Duplessis S."/>
            <person name="Cuomo C.A."/>
            <person name="Lin Y.-C."/>
            <person name="Aerts A."/>
            <person name="Tisserant E."/>
            <person name="Veneault-Fourrey C."/>
            <person name="Joly D.L."/>
            <person name="Hacquard S."/>
            <person name="Amselem J."/>
            <person name="Cantarel B.L."/>
            <person name="Chiu R."/>
            <person name="Coutinho P.M."/>
            <person name="Feau N."/>
            <person name="Field M."/>
            <person name="Frey P."/>
            <person name="Gelhaye E."/>
            <person name="Goldberg J."/>
            <person name="Grabherr M.G."/>
            <person name="Kodira C.D."/>
            <person name="Kohler A."/>
            <person name="Kuees U."/>
            <person name="Lindquist E.A."/>
            <person name="Lucas S.M."/>
            <person name="Mago R."/>
            <person name="Mauceli E."/>
            <person name="Morin E."/>
            <person name="Murat C."/>
            <person name="Pangilinan J.L."/>
            <person name="Park R."/>
            <person name="Pearson M."/>
            <person name="Quesneville H."/>
            <person name="Rouhier N."/>
            <person name="Sakthikumar S."/>
            <person name="Salamov A.A."/>
            <person name="Schmutz J."/>
            <person name="Selles B."/>
            <person name="Shapiro H."/>
            <person name="Tanguay P."/>
            <person name="Tuskan G.A."/>
            <person name="Henrissat B."/>
            <person name="Van de Peer Y."/>
            <person name="Rouze P."/>
            <person name="Ellis J.G."/>
            <person name="Dodds P.N."/>
            <person name="Schein J.E."/>
            <person name="Zhong S."/>
            <person name="Hamelin R.C."/>
            <person name="Grigoriev I.V."/>
            <person name="Szabo L.J."/>
            <person name="Martin F."/>
        </authorList>
    </citation>
    <scope>NUCLEOTIDE SEQUENCE [LARGE SCALE GENOMIC DNA]</scope>
    <source>
        <strain evidence="16">98AG31 / pathotype 3-4-7</strain>
    </source>
</reference>
<evidence type="ECO:0000256" key="4">
    <source>
        <dbReference type="ARBA" id="ARBA00022729"/>
    </source>
</evidence>
<dbReference type="RefSeq" id="XP_007409569.1">
    <property type="nucleotide sequence ID" value="XM_007409507.1"/>
</dbReference>
<evidence type="ECO:0000256" key="8">
    <source>
        <dbReference type="PROSITE-ProRule" id="PRU01240"/>
    </source>
</evidence>
<dbReference type="Gene3D" id="3.40.50.200">
    <property type="entry name" value="Peptidase S8/S53 domain"/>
    <property type="match status" value="1"/>
</dbReference>
<dbReference type="KEGG" id="mlr:MELLADRAFT_86078"/>
<dbReference type="GO" id="GO:0016020">
    <property type="term" value="C:membrane"/>
    <property type="evidence" value="ECO:0007669"/>
    <property type="project" value="InterPro"/>
</dbReference>
<evidence type="ECO:0000259" key="12">
    <source>
        <dbReference type="Pfam" id="PF00082"/>
    </source>
</evidence>
<dbReference type="AlphaFoldDB" id="F4RKP7"/>
<feature type="chain" id="PRO_5003315311" evidence="11">
    <location>
        <begin position="26"/>
        <end position="912"/>
    </location>
</feature>
<dbReference type="InterPro" id="IPR023828">
    <property type="entry name" value="Peptidase_S8_Ser-AS"/>
</dbReference>
<feature type="signal peptide" evidence="11">
    <location>
        <begin position="1"/>
        <end position="25"/>
    </location>
</feature>
<dbReference type="CDD" id="cd07489">
    <property type="entry name" value="Peptidases_S8_5"/>
    <property type="match status" value="1"/>
</dbReference>
<evidence type="ECO:0000256" key="1">
    <source>
        <dbReference type="ARBA" id="ARBA00011073"/>
    </source>
</evidence>